<dbReference type="Proteomes" id="UP000244338">
    <property type="component" value="Unassembled WGS sequence"/>
</dbReference>
<organism evidence="2 3">
    <name type="scientific">Candidatus Carbonibacillus altaicus</name>
    <dbReference type="NCBI Taxonomy" id="2163959"/>
    <lineage>
        <taxon>Bacteria</taxon>
        <taxon>Bacillati</taxon>
        <taxon>Bacillota</taxon>
        <taxon>Bacilli</taxon>
        <taxon>Bacillales</taxon>
        <taxon>Candidatus Carbonibacillus</taxon>
    </lineage>
</organism>
<evidence type="ECO:0000313" key="3">
    <source>
        <dbReference type="Proteomes" id="UP000244338"/>
    </source>
</evidence>
<feature type="transmembrane region" description="Helical" evidence="1">
    <location>
        <begin position="204"/>
        <end position="224"/>
    </location>
</feature>
<reference evidence="3" key="1">
    <citation type="journal article" date="2018" name="Sci. Rep.">
        <title>Lignite coal burning seam in the remote Altai Mountains harbors a hydrogen-driven thermophilic microbial community.</title>
        <authorList>
            <person name="Kadnikov V.V."/>
            <person name="Mardanov A.V."/>
            <person name="Ivasenko D.A."/>
            <person name="Antsiferov D.V."/>
            <person name="Beletsky A.V."/>
            <person name="Karnachuk O.V."/>
            <person name="Ravin N.V."/>
        </authorList>
    </citation>
    <scope>NUCLEOTIDE SEQUENCE [LARGE SCALE GENOMIC DNA]</scope>
</reference>
<comment type="caution">
    <text evidence="2">The sequence shown here is derived from an EMBL/GenBank/DDBJ whole genome shotgun (WGS) entry which is preliminary data.</text>
</comment>
<dbReference type="AlphaFoldDB" id="A0A2R6Y0B7"/>
<name>A0A2R6Y0B7_9BACL</name>
<keyword evidence="1" id="KW-1133">Transmembrane helix</keyword>
<feature type="transmembrane region" description="Helical" evidence="1">
    <location>
        <begin position="101"/>
        <end position="128"/>
    </location>
</feature>
<accession>A0A2R6Y0B7</accession>
<gene>
    <name evidence="2" type="ORF">BSOLF_0819</name>
</gene>
<sequence>MKLVRLKFRLLRQDFIKIFLLCFGIPIFTFLLIAGNEMITSEWTAHEFLHVFFGSVMNLPLNWMYWIFLSFGYVLLLQIVWKPHVHMYEIYQILRYKDIGLYWQIELVVGFLFTVFYLFCYFAVMFTALSVLRVQALWDVQWVIILFAITLNLFIHALIWLTLKMYTLVEVANIVSVLLFYTGVRIAEPYIPLYYAMVDHIKGYILSVFAMELVIILILAAFIIRKAKTMDLD</sequence>
<dbReference type="EMBL" id="PEBX01000044">
    <property type="protein sequence ID" value="PTQ56126.1"/>
    <property type="molecule type" value="Genomic_DNA"/>
</dbReference>
<keyword evidence="1" id="KW-0472">Membrane</keyword>
<feature type="transmembrane region" description="Helical" evidence="1">
    <location>
        <begin position="140"/>
        <end position="159"/>
    </location>
</feature>
<feature type="transmembrane region" description="Helical" evidence="1">
    <location>
        <begin position="15"/>
        <end position="34"/>
    </location>
</feature>
<proteinExistence type="predicted"/>
<evidence type="ECO:0000313" key="2">
    <source>
        <dbReference type="EMBL" id="PTQ56126.1"/>
    </source>
</evidence>
<protein>
    <submittedName>
        <fullName evidence="2">Uncharacterized protein</fullName>
    </submittedName>
</protein>
<feature type="transmembrane region" description="Helical" evidence="1">
    <location>
        <begin position="63"/>
        <end position="81"/>
    </location>
</feature>
<evidence type="ECO:0000256" key="1">
    <source>
        <dbReference type="SAM" id="Phobius"/>
    </source>
</evidence>
<feature type="transmembrane region" description="Helical" evidence="1">
    <location>
        <begin position="166"/>
        <end position="184"/>
    </location>
</feature>
<keyword evidence="1" id="KW-0812">Transmembrane</keyword>